<evidence type="ECO:0000256" key="1">
    <source>
        <dbReference type="ARBA" id="ARBA00002689"/>
    </source>
</evidence>
<keyword evidence="5 9" id="KW-0999">Mitochondrion inner membrane</keyword>
<accession>A0A316YYS5</accession>
<evidence type="ECO:0000313" key="11">
    <source>
        <dbReference type="Proteomes" id="UP000245768"/>
    </source>
</evidence>
<protein>
    <recommendedName>
        <fullName evidence="9">MICOS complex subunit MIC10</fullName>
    </recommendedName>
</protein>
<dbReference type="GO" id="GO:0061617">
    <property type="term" value="C:MICOS complex"/>
    <property type="evidence" value="ECO:0007669"/>
    <property type="project" value="UniProtKB-UniRule"/>
</dbReference>
<proteinExistence type="inferred from homology"/>
<sequence>MASQQPSSSVPASPPKVSSEDIISQKTGIGFGTGVVLSVLLFRRRAFPVWLGTGFGLGSGWTDCERSFNPVAVPGVRILPSAAAATANPSTMERLSARTAEVFDKTKDKTQELAGKGKQKAQEVESKVEEKVSSDFKIRSAVEAHETPDNDCLACRLTGTATLSALGAYSFREAYLAGAFASRAPRSASLRARGFLLVLFGATCFAGGAYRLVN</sequence>
<dbReference type="PANTHER" id="PTHR21304">
    <property type="entry name" value="MICOS COMPLEX SUBUNIT MIC10"/>
    <property type="match status" value="1"/>
</dbReference>
<dbReference type="OrthoDB" id="1916310at2759"/>
<evidence type="ECO:0000256" key="8">
    <source>
        <dbReference type="ARBA" id="ARBA00023136"/>
    </source>
</evidence>
<keyword evidence="6 9" id="KW-1133">Transmembrane helix</keyword>
<dbReference type="AlphaFoldDB" id="A0A316YYS5"/>
<feature type="transmembrane region" description="Helical" evidence="9">
    <location>
        <begin position="195"/>
        <end position="213"/>
    </location>
</feature>
<comment type="function">
    <text evidence="1 9">Component of the MICOS complex, a large protein complex of the mitochondrial inner membrane that plays crucial roles in the maintenance of crista junctions, inner membrane architecture, and formation of contact sites to the outer membrane.</text>
</comment>
<organism evidence="10 11">
    <name type="scientific">Acaromyces ingoldii</name>
    <dbReference type="NCBI Taxonomy" id="215250"/>
    <lineage>
        <taxon>Eukaryota</taxon>
        <taxon>Fungi</taxon>
        <taxon>Dikarya</taxon>
        <taxon>Basidiomycota</taxon>
        <taxon>Ustilaginomycotina</taxon>
        <taxon>Exobasidiomycetes</taxon>
        <taxon>Exobasidiales</taxon>
        <taxon>Cryptobasidiaceae</taxon>
        <taxon>Acaromyces</taxon>
    </lineage>
</organism>
<evidence type="ECO:0000256" key="2">
    <source>
        <dbReference type="ARBA" id="ARBA00004434"/>
    </source>
</evidence>
<dbReference type="InParanoid" id="A0A316YYS5"/>
<dbReference type="EMBL" id="KZ819634">
    <property type="protein sequence ID" value="PWN93798.1"/>
    <property type="molecule type" value="Genomic_DNA"/>
</dbReference>
<keyword evidence="7 9" id="KW-0496">Mitochondrion</keyword>
<dbReference type="Pfam" id="PF04418">
    <property type="entry name" value="DUF543"/>
    <property type="match status" value="1"/>
</dbReference>
<comment type="subcellular location">
    <subcellularLocation>
        <location evidence="2 9">Mitochondrion inner membrane</location>
        <topology evidence="2 9">Single-pass membrane protein</topology>
    </subcellularLocation>
</comment>
<dbReference type="Proteomes" id="UP000245768">
    <property type="component" value="Unassembled WGS sequence"/>
</dbReference>
<evidence type="ECO:0000256" key="3">
    <source>
        <dbReference type="ARBA" id="ARBA00006792"/>
    </source>
</evidence>
<keyword evidence="4 9" id="KW-0812">Transmembrane</keyword>
<evidence type="ECO:0000256" key="4">
    <source>
        <dbReference type="ARBA" id="ARBA00022692"/>
    </source>
</evidence>
<gene>
    <name evidence="10" type="ORF">FA10DRAFT_31671</name>
</gene>
<name>A0A316YYS5_9BASI</name>
<dbReference type="InterPro" id="IPR007512">
    <property type="entry name" value="Mic10"/>
</dbReference>
<dbReference type="STRING" id="215250.A0A316YYS5"/>
<reference evidence="10 11" key="1">
    <citation type="journal article" date="2018" name="Mol. Biol. Evol.">
        <title>Broad Genomic Sampling Reveals a Smut Pathogenic Ancestry of the Fungal Clade Ustilaginomycotina.</title>
        <authorList>
            <person name="Kijpornyongpan T."/>
            <person name="Mondo S.J."/>
            <person name="Barry K."/>
            <person name="Sandor L."/>
            <person name="Lee J."/>
            <person name="Lipzen A."/>
            <person name="Pangilinan J."/>
            <person name="LaButti K."/>
            <person name="Hainaut M."/>
            <person name="Henrissat B."/>
            <person name="Grigoriev I.V."/>
            <person name="Spatafora J.W."/>
            <person name="Aime M.C."/>
        </authorList>
    </citation>
    <scope>NUCLEOTIDE SEQUENCE [LARGE SCALE GENOMIC DNA]</scope>
    <source>
        <strain evidence="10 11">MCA 4198</strain>
    </source>
</reference>
<evidence type="ECO:0000256" key="6">
    <source>
        <dbReference type="ARBA" id="ARBA00022989"/>
    </source>
</evidence>
<evidence type="ECO:0000256" key="7">
    <source>
        <dbReference type="ARBA" id="ARBA00023128"/>
    </source>
</evidence>
<evidence type="ECO:0000313" key="10">
    <source>
        <dbReference type="EMBL" id="PWN93798.1"/>
    </source>
</evidence>
<evidence type="ECO:0000256" key="5">
    <source>
        <dbReference type="ARBA" id="ARBA00022792"/>
    </source>
</evidence>
<keyword evidence="8 9" id="KW-0472">Membrane</keyword>
<dbReference type="GeneID" id="37047349"/>
<dbReference type="PANTHER" id="PTHR21304:SF0">
    <property type="entry name" value="MICOS COMPLEX SUBUNIT MIC10"/>
    <property type="match status" value="1"/>
</dbReference>
<dbReference type="RefSeq" id="XP_025380996.1">
    <property type="nucleotide sequence ID" value="XM_025525433.1"/>
</dbReference>
<comment type="similarity">
    <text evidence="3 9">Belongs to the MICOS complex subunit Mic10 family.</text>
</comment>
<comment type="subunit">
    <text evidence="9">Component of the mitochondrial contact site and cristae organizing system (MICOS) complex.</text>
</comment>
<evidence type="ECO:0000256" key="9">
    <source>
        <dbReference type="RuleBase" id="RU363011"/>
    </source>
</evidence>
<keyword evidence="11" id="KW-1185">Reference proteome</keyword>